<dbReference type="InterPro" id="IPR029062">
    <property type="entry name" value="Class_I_gatase-like"/>
</dbReference>
<accession>U1RD00</accession>
<dbReference type="InterPro" id="IPR003476">
    <property type="entry name" value="Glyco_hydro_42"/>
</dbReference>
<dbReference type="GO" id="GO:0005975">
    <property type="term" value="P:carbohydrate metabolic process"/>
    <property type="evidence" value="ECO:0007669"/>
    <property type="project" value="InterPro"/>
</dbReference>
<dbReference type="Pfam" id="PF02449">
    <property type="entry name" value="Glyco_hydro_42"/>
    <property type="match status" value="1"/>
</dbReference>
<protein>
    <recommendedName>
        <fullName evidence="3">beta-galactosidase</fullName>
        <ecNumber evidence="3">3.2.1.23</ecNumber>
    </recommendedName>
</protein>
<dbReference type="Gene3D" id="3.40.50.880">
    <property type="match status" value="1"/>
</dbReference>
<comment type="caution">
    <text evidence="10">The sequence shown here is derived from an EMBL/GenBank/DDBJ whole genome shotgun (WGS) entry which is preliminary data.</text>
</comment>
<dbReference type="InterPro" id="IPR013529">
    <property type="entry name" value="Glyco_hydro_42_N"/>
</dbReference>
<organism evidence="10 11">
    <name type="scientific">Alloscardovia omnicolens F0580</name>
    <dbReference type="NCBI Taxonomy" id="1321816"/>
    <lineage>
        <taxon>Bacteria</taxon>
        <taxon>Bacillati</taxon>
        <taxon>Actinomycetota</taxon>
        <taxon>Actinomycetes</taxon>
        <taxon>Bifidobacteriales</taxon>
        <taxon>Bifidobacteriaceae</taxon>
        <taxon>Alloscardovia</taxon>
    </lineage>
</organism>
<keyword evidence="11" id="KW-1185">Reference proteome</keyword>
<evidence type="ECO:0000256" key="1">
    <source>
        <dbReference type="ARBA" id="ARBA00001412"/>
    </source>
</evidence>
<dbReference type="AlphaFoldDB" id="U1RD00"/>
<feature type="domain" description="Beta-galactosidase trimerisation" evidence="9">
    <location>
        <begin position="439"/>
        <end position="639"/>
    </location>
</feature>
<dbReference type="Pfam" id="PF08532">
    <property type="entry name" value="Glyco_hydro_42M"/>
    <property type="match status" value="1"/>
</dbReference>
<proteinExistence type="inferred from homology"/>
<dbReference type="EMBL" id="AWSI01000009">
    <property type="protein sequence ID" value="ERH31906.1"/>
    <property type="molecule type" value="Genomic_DNA"/>
</dbReference>
<comment type="similarity">
    <text evidence="2">Belongs to the glycosyl hydrolase 42 family.</text>
</comment>
<reference evidence="10 11" key="1">
    <citation type="submission" date="2013-08" db="EMBL/GenBank/DDBJ databases">
        <authorList>
            <person name="Weinstock G."/>
            <person name="Sodergren E."/>
            <person name="Wylie T."/>
            <person name="Fulton L."/>
            <person name="Fulton R."/>
            <person name="Fronick C."/>
            <person name="O'Laughlin M."/>
            <person name="Godfrey J."/>
            <person name="Miner T."/>
            <person name="Herter B."/>
            <person name="Appelbaum E."/>
            <person name="Cordes M."/>
            <person name="Lek S."/>
            <person name="Wollam A."/>
            <person name="Pepin K.H."/>
            <person name="Palsikar V.B."/>
            <person name="Mitreva M."/>
            <person name="Wilson R.K."/>
        </authorList>
    </citation>
    <scope>NUCLEOTIDE SEQUENCE [LARGE SCALE GENOMIC DNA]</scope>
    <source>
        <strain evidence="10 11">F0580</strain>
    </source>
</reference>
<evidence type="ECO:0000256" key="3">
    <source>
        <dbReference type="ARBA" id="ARBA00012756"/>
    </source>
</evidence>
<dbReference type="Proteomes" id="UP000016519">
    <property type="component" value="Unassembled WGS sequence"/>
</dbReference>
<dbReference type="GO" id="GO:0046872">
    <property type="term" value="F:metal ion binding"/>
    <property type="evidence" value="ECO:0007669"/>
    <property type="project" value="UniProtKB-KW"/>
</dbReference>
<dbReference type="Gene3D" id="3.20.20.80">
    <property type="entry name" value="Glycosidases"/>
    <property type="match status" value="1"/>
</dbReference>
<gene>
    <name evidence="10" type="ORF">HMPREF9244_00345</name>
</gene>
<evidence type="ECO:0000256" key="4">
    <source>
        <dbReference type="ARBA" id="ARBA00022723"/>
    </source>
</evidence>
<dbReference type="InterPro" id="IPR013738">
    <property type="entry name" value="Beta_galactosidase_Trimer"/>
</dbReference>
<evidence type="ECO:0000259" key="9">
    <source>
        <dbReference type="Pfam" id="PF08532"/>
    </source>
</evidence>
<dbReference type="PANTHER" id="PTHR36447:SF2">
    <property type="entry name" value="BETA-GALACTOSIDASE YESZ"/>
    <property type="match status" value="1"/>
</dbReference>
<keyword evidence="5" id="KW-0378">Hydrolase</keyword>
<dbReference type="PANTHER" id="PTHR36447">
    <property type="entry name" value="BETA-GALACTOSIDASE GANA"/>
    <property type="match status" value="1"/>
</dbReference>
<name>U1RD00_9BIFI</name>
<dbReference type="EC" id="3.2.1.23" evidence="3"/>
<dbReference type="GO" id="GO:0009341">
    <property type="term" value="C:beta-galactosidase complex"/>
    <property type="evidence" value="ECO:0007669"/>
    <property type="project" value="InterPro"/>
</dbReference>
<keyword evidence="4" id="KW-0479">Metal-binding</keyword>
<dbReference type="HOGENOM" id="CLU_012430_2_0_11"/>
<evidence type="ECO:0000256" key="2">
    <source>
        <dbReference type="ARBA" id="ARBA00005940"/>
    </source>
</evidence>
<dbReference type="InterPro" id="IPR017853">
    <property type="entry name" value="GH"/>
</dbReference>
<evidence type="ECO:0000256" key="6">
    <source>
        <dbReference type="ARBA" id="ARBA00022833"/>
    </source>
</evidence>
<dbReference type="SUPFAM" id="SSF52317">
    <property type="entry name" value="Class I glutamine amidotransferase-like"/>
    <property type="match status" value="1"/>
</dbReference>
<evidence type="ECO:0000256" key="5">
    <source>
        <dbReference type="ARBA" id="ARBA00022801"/>
    </source>
</evidence>
<evidence type="ECO:0000313" key="11">
    <source>
        <dbReference type="Proteomes" id="UP000016519"/>
    </source>
</evidence>
<dbReference type="GO" id="GO:0004565">
    <property type="term" value="F:beta-galactosidase activity"/>
    <property type="evidence" value="ECO:0007669"/>
    <property type="project" value="UniProtKB-EC"/>
</dbReference>
<dbReference type="CDD" id="cd03143">
    <property type="entry name" value="A4_beta-galactosidase_middle_domain"/>
    <property type="match status" value="1"/>
</dbReference>
<feature type="domain" description="Glycoside hydrolase family 42 N-terminal" evidence="8">
    <location>
        <begin position="47"/>
        <end position="407"/>
    </location>
</feature>
<dbReference type="STRING" id="419015.HMPREF3214_00775"/>
<comment type="catalytic activity">
    <reaction evidence="1">
        <text>Hydrolysis of terminal non-reducing beta-D-galactose residues in beta-D-galactosides.</text>
        <dbReference type="EC" id="3.2.1.23"/>
    </reaction>
</comment>
<dbReference type="SUPFAM" id="SSF51445">
    <property type="entry name" value="(Trans)glycosidases"/>
    <property type="match status" value="1"/>
</dbReference>
<keyword evidence="6" id="KW-0862">Zinc</keyword>
<sequence length="727" mass="80449">MLRLLGKSGGLSLEVTGLRKIMAKNQVDDFLFGAAYYDEYILPHNLERIDEDFAMMREAGMNVIRIAEFTWSTEEPEPGVFNLAHVDRALEAAARYDIKVIIGTPTAAVPSWLVELDPHVLAVQDNTGQAKYGARQNMDIVNGTYRFYAERIIRKLISHTAPHPQVIGFQVDNETKYYDSCSPDMQKLFVQSLRKRFHNSTDELNKAFGLDYWSNRVDAWENFPDVNGSINQSLRGAFDEFRRSVVADFLAWQADIVREYAREDQFITHNFDYEWRGYSFGVQPAVNHFEAGRALDISGVDIYHPTEERLTGKEIAFGGDTARSVKDGKNFIVLETEAQGQHGWLPYPGQLRLQAYSHVANGADGVMYWHWHSIHNSFETYWKGVLSHDFAKNPTYEEAGVFGREMANPARGGRLVHAHKNNRVAMMVSNEALSALNWFQLETGFPWGGTVMYNDVVRRFYDALFELNVEVDIIPVNAEVERINRYDMVLTPALYVAPQSTIDNLRAYVEQGGHLVSTLRSFVCDENTTVWQDAAPHGLADVFGVSYNQFTRPDGAVTVSGSAAETFGAEALIELLNVDGGSSAGGVEVLGSYDHYAWDSHPAITRHAFGQGDAQYIATLPTPEATREILREAVEHAGIEVVGAAVAGTVTVRQTITPEGKTATYFLNYSADEVTFASPVSGEVLVAPVTIGQDGKVAGSGAVAAGDAVSAGDQLTIGRWNVAVVLS</sequence>
<evidence type="ECO:0000313" key="10">
    <source>
        <dbReference type="EMBL" id="ERH31906.1"/>
    </source>
</evidence>
<dbReference type="PATRIC" id="fig|1321816.3.peg.298"/>
<evidence type="ECO:0000259" key="8">
    <source>
        <dbReference type="Pfam" id="PF02449"/>
    </source>
</evidence>
<evidence type="ECO:0000256" key="7">
    <source>
        <dbReference type="ARBA" id="ARBA00023295"/>
    </source>
</evidence>
<keyword evidence="7" id="KW-0326">Glycosidase</keyword>